<feature type="domain" description="FAD linked oxidase N-terminal" evidence="3">
    <location>
        <begin position="52"/>
        <end position="173"/>
    </location>
</feature>
<accession>A0A2V5HKX3</accession>
<dbReference type="OMA" id="GRELYEW"/>
<dbReference type="Proteomes" id="UP000249829">
    <property type="component" value="Unassembled WGS sequence"/>
</dbReference>
<gene>
    <name evidence="4" type="ORF">BO99DRAFT_321497</name>
</gene>
<keyword evidence="2" id="KW-0274">FAD</keyword>
<dbReference type="Gene3D" id="1.10.45.10">
    <property type="entry name" value="Vanillyl-alcohol Oxidase, Chain A, domain 4"/>
    <property type="match status" value="1"/>
</dbReference>
<dbReference type="PANTHER" id="PTHR11748:SF114">
    <property type="entry name" value="ARYL-ALCOHOL OXIDASE VANILLYL-ALCOHOL OXIDASE (AFU_ORTHOLOGUE AFUA_3G09500)-RELATED"/>
    <property type="match status" value="1"/>
</dbReference>
<evidence type="ECO:0000259" key="3">
    <source>
        <dbReference type="Pfam" id="PF01565"/>
    </source>
</evidence>
<evidence type="ECO:0000313" key="5">
    <source>
        <dbReference type="Proteomes" id="UP000249829"/>
    </source>
</evidence>
<dbReference type="GO" id="GO:0050660">
    <property type="term" value="F:flavin adenine dinucleotide binding"/>
    <property type="evidence" value="ECO:0007669"/>
    <property type="project" value="InterPro"/>
</dbReference>
<sequence>MASSSLQRFFDAVATLIGEENISRTPSHGALQGPHGQHSYADPFALHAKHDPSGAVRPKEVPEVQEILRLANAHLVHLWTVSRGKNLGYGGAAPINEESAYAIVEPGVSFFDLYHEIKKRGLNLWPSVPAIGWGSVLGNTLDRGFGYTPQGEHSQSQCGMEVVLPTGELIRTGMGAMKDSALFPLFKGWIGWLTILQWLWSQSDAFTVPTIGVVTKIGMHITPAPEAYATVEVSVPQESDLVPLVGILSDLMRRSVILNSPSIANIFRIALTSQNPEVLAEMKKYMNPGSCVPYSALEEIRTRQGWGFWKAYFSLYAPVEVLPGLLKTIQRAFSVIPGATVEWREFPGATGQVINSDEVGFEEVPHSGIPTLAPLESLNSRQQGSGHVCSSPILPPSGRELYDWYLTAKQRTIDAQFDFFADFHVYPRYVLAIELVVYAPHEEQSMDRLFRHLLQDAAAQGYTEYRTHVEYMDEVASHFDFNGGALRRFTTLLKDTLDPVGVLSPGKSGIWNSDRVDQRVMSHV</sequence>
<evidence type="ECO:0000256" key="2">
    <source>
        <dbReference type="ARBA" id="ARBA00022827"/>
    </source>
</evidence>
<evidence type="ECO:0000313" key="4">
    <source>
        <dbReference type="EMBL" id="PYI24411.1"/>
    </source>
</evidence>
<dbReference type="GO" id="GO:0005739">
    <property type="term" value="C:mitochondrion"/>
    <property type="evidence" value="ECO:0007669"/>
    <property type="project" value="TreeGrafter"/>
</dbReference>
<dbReference type="GO" id="GO:0004458">
    <property type="term" value="F:D-lactate dehydrogenase (cytochrome) activity"/>
    <property type="evidence" value="ECO:0007669"/>
    <property type="project" value="TreeGrafter"/>
</dbReference>
<organism evidence="4 5">
    <name type="scientific">Aspergillus violaceofuscus (strain CBS 115571)</name>
    <dbReference type="NCBI Taxonomy" id="1450538"/>
    <lineage>
        <taxon>Eukaryota</taxon>
        <taxon>Fungi</taxon>
        <taxon>Dikarya</taxon>
        <taxon>Ascomycota</taxon>
        <taxon>Pezizomycotina</taxon>
        <taxon>Eurotiomycetes</taxon>
        <taxon>Eurotiomycetidae</taxon>
        <taxon>Eurotiales</taxon>
        <taxon>Aspergillaceae</taxon>
        <taxon>Aspergillus</taxon>
    </lineage>
</organism>
<dbReference type="InterPro" id="IPR016169">
    <property type="entry name" value="FAD-bd_PCMH_sub2"/>
</dbReference>
<dbReference type="EMBL" id="KZ825102">
    <property type="protein sequence ID" value="PYI24411.1"/>
    <property type="molecule type" value="Genomic_DNA"/>
</dbReference>
<dbReference type="InterPro" id="IPR036318">
    <property type="entry name" value="FAD-bd_PCMH-like_sf"/>
</dbReference>
<dbReference type="SUPFAM" id="SSF56176">
    <property type="entry name" value="FAD-binding/transporter-associated domain-like"/>
    <property type="match status" value="1"/>
</dbReference>
<dbReference type="InterPro" id="IPR016164">
    <property type="entry name" value="FAD-linked_Oxase-like_C"/>
</dbReference>
<keyword evidence="5" id="KW-1185">Reference proteome</keyword>
<dbReference type="InterPro" id="IPR016170">
    <property type="entry name" value="Cytok_DH_C_sf"/>
</dbReference>
<dbReference type="STRING" id="1450538.A0A2V5HKX3"/>
<dbReference type="Pfam" id="PF01565">
    <property type="entry name" value="FAD_binding_4"/>
    <property type="match status" value="1"/>
</dbReference>
<dbReference type="Gene3D" id="3.40.462.10">
    <property type="entry name" value="FAD-linked oxidases, C-terminal domain"/>
    <property type="match status" value="1"/>
</dbReference>
<dbReference type="AlphaFoldDB" id="A0A2V5HKX3"/>
<dbReference type="GO" id="GO:0008720">
    <property type="term" value="F:D-lactate dehydrogenase (NAD+) activity"/>
    <property type="evidence" value="ECO:0007669"/>
    <property type="project" value="TreeGrafter"/>
</dbReference>
<dbReference type="GO" id="GO:1903457">
    <property type="term" value="P:lactate catabolic process"/>
    <property type="evidence" value="ECO:0007669"/>
    <property type="project" value="TreeGrafter"/>
</dbReference>
<dbReference type="Gene3D" id="3.30.465.10">
    <property type="match status" value="1"/>
</dbReference>
<keyword evidence="1" id="KW-0285">Flavoprotein</keyword>
<proteinExistence type="predicted"/>
<protein>
    <submittedName>
        <fullName evidence="4">FAD-linked oxidase-like protein</fullName>
    </submittedName>
</protein>
<dbReference type="SUPFAM" id="SSF55103">
    <property type="entry name" value="FAD-linked oxidases, C-terminal domain"/>
    <property type="match status" value="1"/>
</dbReference>
<dbReference type="InterPro" id="IPR016171">
    <property type="entry name" value="Vanillyl_alc_oxidase_C-sub2"/>
</dbReference>
<evidence type="ECO:0000256" key="1">
    <source>
        <dbReference type="ARBA" id="ARBA00022630"/>
    </source>
</evidence>
<name>A0A2V5HKX3_ASPV1</name>
<dbReference type="InterPro" id="IPR016167">
    <property type="entry name" value="FAD-bd_PCMH_sub1"/>
</dbReference>
<dbReference type="Gene3D" id="3.30.43.10">
    <property type="entry name" value="Uridine Diphospho-n-acetylenolpyruvylglucosamine Reductase, domain 2"/>
    <property type="match status" value="1"/>
</dbReference>
<reference evidence="4 5" key="1">
    <citation type="submission" date="2018-02" db="EMBL/GenBank/DDBJ databases">
        <title>The genomes of Aspergillus section Nigri reveals drivers in fungal speciation.</title>
        <authorList>
            <consortium name="DOE Joint Genome Institute"/>
            <person name="Vesth T.C."/>
            <person name="Nybo J."/>
            <person name="Theobald S."/>
            <person name="Brandl J."/>
            <person name="Frisvad J.C."/>
            <person name="Nielsen K.F."/>
            <person name="Lyhne E.K."/>
            <person name="Kogle M.E."/>
            <person name="Kuo A."/>
            <person name="Riley R."/>
            <person name="Clum A."/>
            <person name="Nolan M."/>
            <person name="Lipzen A."/>
            <person name="Salamov A."/>
            <person name="Henrissat B."/>
            <person name="Wiebenga A."/>
            <person name="De vries R.P."/>
            <person name="Grigoriev I.V."/>
            <person name="Mortensen U.H."/>
            <person name="Andersen M.R."/>
            <person name="Baker S.E."/>
        </authorList>
    </citation>
    <scope>NUCLEOTIDE SEQUENCE [LARGE SCALE GENOMIC DNA]</scope>
    <source>
        <strain evidence="4 5">CBS 115571</strain>
    </source>
</reference>
<dbReference type="InterPro" id="IPR006094">
    <property type="entry name" value="Oxid_FAD_bind_N"/>
</dbReference>
<dbReference type="PANTHER" id="PTHR11748">
    <property type="entry name" value="D-LACTATE DEHYDROGENASE"/>
    <property type="match status" value="1"/>
</dbReference>